<dbReference type="Gene3D" id="3.40.50.300">
    <property type="entry name" value="P-loop containing nucleotide triphosphate hydrolases"/>
    <property type="match status" value="1"/>
</dbReference>
<feature type="domain" description="IstB-like ATP-binding" evidence="1">
    <location>
        <begin position="154"/>
        <end position="265"/>
    </location>
</feature>
<reference evidence="2 3" key="3">
    <citation type="submission" date="2023-06" db="EMBL/GenBank/DDBJ databases">
        <authorList>
            <person name="Zeman M."/>
            <person name="Kubasova T."/>
            <person name="Jahodarova E."/>
            <person name="Nykrynova M."/>
            <person name="Rychlik I."/>
        </authorList>
    </citation>
    <scope>NUCLEOTIDE SEQUENCE [LARGE SCALE GENOMIC DNA]</scope>
    <source>
        <strain evidence="2 3">ET39</strain>
    </source>
</reference>
<evidence type="ECO:0000313" key="3">
    <source>
        <dbReference type="Proteomes" id="UP001529340"/>
    </source>
</evidence>
<protein>
    <submittedName>
        <fullName evidence="2">ATP-binding protein</fullName>
    </submittedName>
</protein>
<dbReference type="GO" id="GO:0005524">
    <property type="term" value="F:ATP binding"/>
    <property type="evidence" value="ECO:0007669"/>
    <property type="project" value="UniProtKB-KW"/>
</dbReference>
<name>A0ABT7UDS1_9FIRM</name>
<evidence type="ECO:0000313" key="2">
    <source>
        <dbReference type="EMBL" id="MDM8157777.1"/>
    </source>
</evidence>
<evidence type="ECO:0000259" key="1">
    <source>
        <dbReference type="Pfam" id="PF01695"/>
    </source>
</evidence>
<dbReference type="SUPFAM" id="SSF52540">
    <property type="entry name" value="P-loop containing nucleoside triphosphate hydrolases"/>
    <property type="match status" value="1"/>
</dbReference>
<dbReference type="Proteomes" id="UP001529340">
    <property type="component" value="Unassembled WGS sequence"/>
</dbReference>
<reference evidence="2 3" key="2">
    <citation type="submission" date="2023-06" db="EMBL/GenBank/DDBJ databases">
        <title>Identification and characterization of horizontal gene transfer across gut microbiota members of farm animals based on homology search.</title>
        <authorList>
            <person name="Schwarzerova J."/>
            <person name="Nykrynova M."/>
            <person name="Jureckova K."/>
            <person name="Cejkova D."/>
            <person name="Rychlik I."/>
        </authorList>
    </citation>
    <scope>NUCLEOTIDE SEQUENCE [LARGE SCALE GENOMIC DNA]</scope>
    <source>
        <strain evidence="2 3">ET39</strain>
    </source>
</reference>
<dbReference type="InterPro" id="IPR002611">
    <property type="entry name" value="IstB_ATP-bd"/>
</dbReference>
<dbReference type="InterPro" id="IPR027417">
    <property type="entry name" value="P-loop_NTPase"/>
</dbReference>
<dbReference type="RefSeq" id="WP_289608220.1">
    <property type="nucleotide sequence ID" value="NZ_JAUDCG010000044.1"/>
</dbReference>
<dbReference type="Pfam" id="PF01695">
    <property type="entry name" value="IstB_IS21"/>
    <property type="match status" value="1"/>
</dbReference>
<keyword evidence="2" id="KW-0067">ATP-binding</keyword>
<dbReference type="PANTHER" id="PTHR30050">
    <property type="entry name" value="CHROMOSOMAL REPLICATION INITIATOR PROTEIN DNAA"/>
    <property type="match status" value="1"/>
</dbReference>
<dbReference type="EMBL" id="JAUDCG010000044">
    <property type="protein sequence ID" value="MDM8157777.1"/>
    <property type="molecule type" value="Genomic_DNA"/>
</dbReference>
<accession>A0ABT7UDS1</accession>
<reference evidence="3" key="1">
    <citation type="submission" date="2023-06" db="EMBL/GenBank/DDBJ databases">
        <title>Identification and characterization of horizontal gene transfer across gut microbiota members of farm animals based on homology search.</title>
        <authorList>
            <person name="Zeman M."/>
            <person name="Kubasova T."/>
            <person name="Jahodarova E."/>
            <person name="Nykrynova M."/>
            <person name="Rychlik I."/>
        </authorList>
    </citation>
    <scope>NUCLEOTIDE SEQUENCE [LARGE SCALE GENOMIC DNA]</scope>
    <source>
        <strain evidence="3">ET39</strain>
    </source>
</reference>
<sequence>MEELSFTYELSEAAREKKEALVASLKKDARVLSFLKENGLDESWLLSHSGTFQQWLQTLDVCAHCQGLRFCRFQPQGHYLDLAYDGLLTYAFRPCAYHKDERMRSAHAKHYCVMDFDRRGLPIDLTTLPLQQESKEYREVVLHVLSHLLEGASRGIYLCGPPGVGKTYLCIGITNYYARAGKRCAFVNVPHLISSLKRLFQDSDAMEALLSRIAHAEIAVFDDIGGESVTPWSRDDVLLPLLDERMNAHRPTYFTSNYTMGELEARYALGNGKNAEPVAALRLLERVKALSGEKILKGRSRR</sequence>
<dbReference type="PANTHER" id="PTHR30050:SF8">
    <property type="entry name" value="PRIMOSOMAL PROTEIN DNAI"/>
    <property type="match status" value="1"/>
</dbReference>
<keyword evidence="3" id="KW-1185">Reference proteome</keyword>
<gene>
    <name evidence="2" type="ORF">QUV96_09020</name>
</gene>
<comment type="caution">
    <text evidence="2">The sequence shown here is derived from an EMBL/GenBank/DDBJ whole genome shotgun (WGS) entry which is preliminary data.</text>
</comment>
<organism evidence="2 3">
    <name type="scientific">Amedibacillus dolichus</name>
    <dbReference type="NCBI Taxonomy" id="31971"/>
    <lineage>
        <taxon>Bacteria</taxon>
        <taxon>Bacillati</taxon>
        <taxon>Bacillota</taxon>
        <taxon>Erysipelotrichia</taxon>
        <taxon>Erysipelotrichales</taxon>
        <taxon>Erysipelotrichaceae</taxon>
        <taxon>Amedibacillus</taxon>
    </lineage>
</organism>
<keyword evidence="2" id="KW-0547">Nucleotide-binding</keyword>
<dbReference type="CDD" id="cd00009">
    <property type="entry name" value="AAA"/>
    <property type="match status" value="1"/>
</dbReference>
<proteinExistence type="predicted"/>